<dbReference type="CDD" id="cd21076">
    <property type="entry name" value="DBD_XPA"/>
    <property type="match status" value="1"/>
</dbReference>
<evidence type="ECO:0000256" key="2">
    <source>
        <dbReference type="ARBA" id="ARBA00005548"/>
    </source>
</evidence>
<protein>
    <submittedName>
        <fullName evidence="11">Xeroderma pigmentosum, complementation group A, transcript variant X2</fullName>
    </submittedName>
</protein>
<dbReference type="PROSITE" id="PS00753">
    <property type="entry name" value="XPA_2"/>
    <property type="match status" value="1"/>
</dbReference>
<evidence type="ECO:0000256" key="9">
    <source>
        <dbReference type="ARBA" id="ARBA00023242"/>
    </source>
</evidence>
<dbReference type="InterPro" id="IPR022652">
    <property type="entry name" value="Znf_XPA_CS"/>
</dbReference>
<dbReference type="GO" id="GO:0000715">
    <property type="term" value="P:nucleotide-excision repair, DNA damage recognition"/>
    <property type="evidence" value="ECO:0007669"/>
    <property type="project" value="TreeGrafter"/>
</dbReference>
<dbReference type="PANTHER" id="PTHR10142">
    <property type="entry name" value="DNA REPAIR PROTEIN COMPLEMENTING XP-A CELLS"/>
    <property type="match status" value="1"/>
</dbReference>
<evidence type="ECO:0000256" key="3">
    <source>
        <dbReference type="ARBA" id="ARBA00022723"/>
    </source>
</evidence>
<dbReference type="Pfam" id="PF01286">
    <property type="entry name" value="XPA_N"/>
    <property type="match status" value="1"/>
</dbReference>
<evidence type="ECO:0000256" key="8">
    <source>
        <dbReference type="ARBA" id="ARBA00023204"/>
    </source>
</evidence>
<comment type="subcellular location">
    <subcellularLocation>
        <location evidence="1">Nucleus</location>
    </subcellularLocation>
</comment>
<dbReference type="GO" id="GO:1901255">
    <property type="term" value="P:nucleotide-excision repair involved in interstrand cross-link repair"/>
    <property type="evidence" value="ECO:0007669"/>
    <property type="project" value="TreeGrafter"/>
</dbReference>
<keyword evidence="3" id="KW-0479">Metal-binding</keyword>
<dbReference type="FunFam" id="3.90.530.10:FF:000001">
    <property type="entry name" value="DNA repair protein complementing XP-A cells"/>
    <property type="match status" value="1"/>
</dbReference>
<keyword evidence="9" id="KW-0539">Nucleus</keyword>
<dbReference type="Gene3D" id="3.90.530.10">
    <property type="entry name" value="XPA C-terminal domain"/>
    <property type="match status" value="1"/>
</dbReference>
<keyword evidence="6" id="KW-0862">Zinc</keyword>
<dbReference type="Pfam" id="PF05181">
    <property type="entry name" value="XPA_C"/>
    <property type="match status" value="1"/>
</dbReference>
<keyword evidence="4" id="KW-0227">DNA damage</keyword>
<dbReference type="SUPFAM" id="SSF57716">
    <property type="entry name" value="Glucocorticoid receptor-like (DNA-binding domain)"/>
    <property type="match status" value="1"/>
</dbReference>
<dbReference type="GO" id="GO:0000110">
    <property type="term" value="C:nucleotide-excision repair factor 1 complex"/>
    <property type="evidence" value="ECO:0007669"/>
    <property type="project" value="TreeGrafter"/>
</dbReference>
<reference evidence="11 12" key="1">
    <citation type="journal article" date="2013" name="Science">
        <title>Genomic diversity and evolution of the head crest in the rock pigeon.</title>
        <authorList>
            <person name="Shapiro M.D."/>
            <person name="Kronenberg Z."/>
            <person name="Li C."/>
            <person name="Domyan E.T."/>
            <person name="Pan H."/>
            <person name="Campbell M."/>
            <person name="Tan H."/>
            <person name="Huff C.D."/>
            <person name="Hu H."/>
            <person name="Vickrey A.I."/>
            <person name="Nielsen S.C."/>
            <person name="Stringham S.A."/>
            <person name="Hu H."/>
            <person name="Willerslev E."/>
            <person name="Gilbert M.T."/>
            <person name="Yandell M."/>
            <person name="Zhang G."/>
            <person name="Wang J."/>
        </authorList>
    </citation>
    <scope>NUCLEOTIDE SEQUENCE [LARGE SCALE GENOMIC DNA]</scope>
    <source>
        <tissue evidence="11">Blood</tissue>
    </source>
</reference>
<dbReference type="GO" id="GO:0008270">
    <property type="term" value="F:zinc ion binding"/>
    <property type="evidence" value="ECO:0007669"/>
    <property type="project" value="UniProtKB-KW"/>
</dbReference>
<dbReference type="InterPro" id="IPR037129">
    <property type="entry name" value="XPA_sf"/>
</dbReference>
<evidence type="ECO:0000313" key="12">
    <source>
        <dbReference type="Proteomes" id="UP000053872"/>
    </source>
</evidence>
<dbReference type="InterPro" id="IPR000465">
    <property type="entry name" value="XPA/RAD14"/>
</dbReference>
<dbReference type="PANTHER" id="PTHR10142:SF0">
    <property type="entry name" value="DNA REPAIR PROTEIN COMPLEMENTING XP-A CELLS"/>
    <property type="match status" value="1"/>
</dbReference>
<keyword evidence="5" id="KW-0863">Zinc-finger</keyword>
<dbReference type="SUPFAM" id="SSF46955">
    <property type="entry name" value="Putative DNA-binding domain"/>
    <property type="match status" value="1"/>
</dbReference>
<dbReference type="InterPro" id="IPR022656">
    <property type="entry name" value="XPA_C"/>
</dbReference>
<sequence length="167" mass="19483">MALNLYCIILENLNGGVKLVCNKYYKKLLVKLPIIPIPDACFYHGSSLKKNFFPLAPVLEFDYLICGDCGKEFMDSYLMQHFDWATCDNCRDAEEKHKLITRTEAKEEYLLKDCDLDKREPVLRFIVKKNPHNSRWGDMKLYLKLQGKKKHIYVRPVGNQAFSRSLG</sequence>
<dbReference type="Proteomes" id="UP000053872">
    <property type="component" value="Unassembled WGS sequence"/>
</dbReference>
<evidence type="ECO:0000256" key="5">
    <source>
        <dbReference type="ARBA" id="ARBA00022771"/>
    </source>
</evidence>
<keyword evidence="7" id="KW-0238">DNA-binding</keyword>
<keyword evidence="12" id="KW-1185">Reference proteome</keyword>
<keyword evidence="8" id="KW-0234">DNA repair</keyword>
<dbReference type="AlphaFoldDB" id="A0A2I0M5D4"/>
<feature type="domain" description="XPA C-terminal" evidence="10">
    <location>
        <begin position="96"/>
        <end position="146"/>
    </location>
</feature>
<accession>A0A2I0M5D4</accession>
<comment type="similarity">
    <text evidence="2">Belongs to the XPA family.</text>
</comment>
<dbReference type="InterPro" id="IPR009061">
    <property type="entry name" value="DNA-bd_dom_put_sf"/>
</dbReference>
<name>A0A2I0M5D4_COLLI</name>
<evidence type="ECO:0000256" key="6">
    <source>
        <dbReference type="ARBA" id="ARBA00022833"/>
    </source>
</evidence>
<organism evidence="11 12">
    <name type="scientific">Columba livia</name>
    <name type="common">Rock dove</name>
    <dbReference type="NCBI Taxonomy" id="8932"/>
    <lineage>
        <taxon>Eukaryota</taxon>
        <taxon>Metazoa</taxon>
        <taxon>Chordata</taxon>
        <taxon>Craniata</taxon>
        <taxon>Vertebrata</taxon>
        <taxon>Euteleostomi</taxon>
        <taxon>Archelosauria</taxon>
        <taxon>Archosauria</taxon>
        <taxon>Dinosauria</taxon>
        <taxon>Saurischia</taxon>
        <taxon>Theropoda</taxon>
        <taxon>Coelurosauria</taxon>
        <taxon>Aves</taxon>
        <taxon>Neognathae</taxon>
        <taxon>Neoaves</taxon>
        <taxon>Columbimorphae</taxon>
        <taxon>Columbiformes</taxon>
        <taxon>Columbidae</taxon>
        <taxon>Columba</taxon>
    </lineage>
</organism>
<dbReference type="PROSITE" id="PS00752">
    <property type="entry name" value="XPA_1"/>
    <property type="match status" value="1"/>
</dbReference>
<dbReference type="InterPro" id="IPR022658">
    <property type="entry name" value="XPA_CS"/>
</dbReference>
<evidence type="ECO:0000256" key="4">
    <source>
        <dbReference type="ARBA" id="ARBA00022763"/>
    </source>
</evidence>
<dbReference type="GO" id="GO:0006284">
    <property type="term" value="P:base-excision repair"/>
    <property type="evidence" value="ECO:0007669"/>
    <property type="project" value="TreeGrafter"/>
</dbReference>
<evidence type="ECO:0000313" key="11">
    <source>
        <dbReference type="EMBL" id="PKK24892.1"/>
    </source>
</evidence>
<dbReference type="GO" id="GO:0003684">
    <property type="term" value="F:damaged DNA binding"/>
    <property type="evidence" value="ECO:0007669"/>
    <property type="project" value="InterPro"/>
</dbReference>
<proteinExistence type="inferred from homology"/>
<dbReference type="NCBIfam" id="TIGR00598">
    <property type="entry name" value="rad14"/>
    <property type="match status" value="1"/>
</dbReference>
<dbReference type="EMBL" id="AKCR02000037">
    <property type="protein sequence ID" value="PKK24892.1"/>
    <property type="molecule type" value="Genomic_DNA"/>
</dbReference>
<comment type="caution">
    <text evidence="11">The sequence shown here is derived from an EMBL/GenBank/DDBJ whole genome shotgun (WGS) entry which is preliminary data.</text>
</comment>
<evidence type="ECO:0000259" key="10">
    <source>
        <dbReference type="Pfam" id="PF05181"/>
    </source>
</evidence>
<evidence type="ECO:0000256" key="1">
    <source>
        <dbReference type="ARBA" id="ARBA00004123"/>
    </source>
</evidence>
<gene>
    <name evidence="11" type="primary">XPA</name>
    <name evidence="11" type="ORF">A306_00009896</name>
</gene>
<evidence type="ECO:0000256" key="7">
    <source>
        <dbReference type="ARBA" id="ARBA00023125"/>
    </source>
</evidence>
<dbReference type="GO" id="GO:0070914">
    <property type="term" value="P:UV-damage excision repair"/>
    <property type="evidence" value="ECO:0007669"/>
    <property type="project" value="TreeGrafter"/>
</dbReference>